<dbReference type="Gene3D" id="2.30.30.100">
    <property type="match status" value="1"/>
</dbReference>
<dbReference type="AlphaFoldDB" id="A0A6J7D330"/>
<keyword evidence="3" id="KW-0067">ATP-binding</keyword>
<gene>
    <name evidence="5" type="ORF">UFOPK3401_00496</name>
</gene>
<dbReference type="InterPro" id="IPR045864">
    <property type="entry name" value="aa-tRNA-synth_II/BPL/LPL"/>
</dbReference>
<dbReference type="InterPro" id="IPR004408">
    <property type="entry name" value="Biotin_CoA_COase_ligase"/>
</dbReference>
<evidence type="ECO:0000256" key="2">
    <source>
        <dbReference type="ARBA" id="ARBA00022741"/>
    </source>
</evidence>
<keyword evidence="2" id="KW-0547">Nucleotide-binding</keyword>
<feature type="domain" description="BPL/LPL catalytic" evidence="4">
    <location>
        <begin position="1"/>
        <end position="181"/>
    </location>
</feature>
<evidence type="ECO:0000256" key="3">
    <source>
        <dbReference type="ARBA" id="ARBA00022840"/>
    </source>
</evidence>
<dbReference type="InterPro" id="IPR008988">
    <property type="entry name" value="Transcriptional_repressor_C"/>
</dbReference>
<dbReference type="EMBL" id="CAFBLM010000015">
    <property type="protein sequence ID" value="CAB4865412.1"/>
    <property type="molecule type" value="Genomic_DNA"/>
</dbReference>
<accession>A0A6J7D330</accession>
<dbReference type="GO" id="GO:0005524">
    <property type="term" value="F:ATP binding"/>
    <property type="evidence" value="ECO:0007669"/>
    <property type="project" value="UniProtKB-KW"/>
</dbReference>
<dbReference type="GO" id="GO:0005737">
    <property type="term" value="C:cytoplasm"/>
    <property type="evidence" value="ECO:0007669"/>
    <property type="project" value="TreeGrafter"/>
</dbReference>
<dbReference type="PANTHER" id="PTHR12835:SF5">
    <property type="entry name" value="BIOTIN--PROTEIN LIGASE"/>
    <property type="match status" value="1"/>
</dbReference>
<evidence type="ECO:0000256" key="1">
    <source>
        <dbReference type="ARBA" id="ARBA00022598"/>
    </source>
</evidence>
<dbReference type="CDD" id="cd16442">
    <property type="entry name" value="BPL"/>
    <property type="match status" value="1"/>
</dbReference>
<name>A0A6J7D330_9ZZZZ</name>
<proteinExistence type="predicted"/>
<dbReference type="Gene3D" id="3.30.930.10">
    <property type="entry name" value="Bira Bifunctional Protein, Domain 2"/>
    <property type="match status" value="1"/>
</dbReference>
<dbReference type="SUPFAM" id="SSF55681">
    <property type="entry name" value="Class II aaRS and biotin synthetases"/>
    <property type="match status" value="1"/>
</dbReference>
<sequence>MDIILPKPWHKLVEVSQTGSTQADLVGHAQAGAQSGLVLLAHEQVQGRGRLERAWESPAGQGLWFSLLLRSPRAVADLGIVPLLTAVAIAQALADEFGLSASVKWPNDILINQKKLSGILVNHCPPDALIIGVGINTMMSQPPIDMATSLLLEDAIGSDQAVPHFFTTVLASIGSMLSDLAVDQPWPLDVLDPYRRLSSTLGSTVDVTLPSGQVLTGQAVDIEPTGALVVSTSAGQRVCVTAGDVVQVR</sequence>
<dbReference type="PANTHER" id="PTHR12835">
    <property type="entry name" value="BIOTIN PROTEIN LIGASE"/>
    <property type="match status" value="1"/>
</dbReference>
<reference evidence="5" key="1">
    <citation type="submission" date="2020-05" db="EMBL/GenBank/DDBJ databases">
        <authorList>
            <person name="Chiriac C."/>
            <person name="Salcher M."/>
            <person name="Ghai R."/>
            <person name="Kavagutti S V."/>
        </authorList>
    </citation>
    <scope>NUCLEOTIDE SEQUENCE</scope>
</reference>
<dbReference type="GO" id="GO:0004077">
    <property type="term" value="F:biotin--[biotin carboxyl-carrier protein] ligase activity"/>
    <property type="evidence" value="ECO:0007669"/>
    <property type="project" value="InterPro"/>
</dbReference>
<dbReference type="SUPFAM" id="SSF50037">
    <property type="entry name" value="C-terminal domain of transcriptional repressors"/>
    <property type="match status" value="1"/>
</dbReference>
<dbReference type="NCBIfam" id="TIGR00121">
    <property type="entry name" value="birA_ligase"/>
    <property type="match status" value="1"/>
</dbReference>
<dbReference type="Pfam" id="PF02237">
    <property type="entry name" value="BPL_C"/>
    <property type="match status" value="1"/>
</dbReference>
<protein>
    <submittedName>
        <fullName evidence="5">Unannotated protein</fullName>
    </submittedName>
</protein>
<organism evidence="5">
    <name type="scientific">freshwater metagenome</name>
    <dbReference type="NCBI Taxonomy" id="449393"/>
    <lineage>
        <taxon>unclassified sequences</taxon>
        <taxon>metagenomes</taxon>
        <taxon>ecological metagenomes</taxon>
    </lineage>
</organism>
<dbReference type="InterPro" id="IPR003142">
    <property type="entry name" value="BPL_C"/>
</dbReference>
<dbReference type="InterPro" id="IPR004143">
    <property type="entry name" value="BPL_LPL_catalytic"/>
</dbReference>
<evidence type="ECO:0000259" key="4">
    <source>
        <dbReference type="PROSITE" id="PS51733"/>
    </source>
</evidence>
<dbReference type="Pfam" id="PF03099">
    <property type="entry name" value="BPL_LplA_LipB"/>
    <property type="match status" value="1"/>
</dbReference>
<evidence type="ECO:0000313" key="5">
    <source>
        <dbReference type="EMBL" id="CAB4865412.1"/>
    </source>
</evidence>
<dbReference type="PROSITE" id="PS51733">
    <property type="entry name" value="BPL_LPL_CATALYTIC"/>
    <property type="match status" value="1"/>
</dbReference>
<keyword evidence="1" id="KW-0436">Ligase</keyword>